<evidence type="ECO:0000256" key="2">
    <source>
        <dbReference type="ARBA" id="ARBA00023043"/>
    </source>
</evidence>
<dbReference type="Gene3D" id="1.25.40.20">
    <property type="entry name" value="Ankyrin repeat-containing domain"/>
    <property type="match status" value="4"/>
</dbReference>
<accession>A0ABR3XGX6</accession>
<evidence type="ECO:0000256" key="1">
    <source>
        <dbReference type="ARBA" id="ARBA00022737"/>
    </source>
</evidence>
<dbReference type="PANTHER" id="PTHR24198">
    <property type="entry name" value="ANKYRIN REPEAT AND PROTEIN KINASE DOMAIN-CONTAINING PROTEIN"/>
    <property type="match status" value="1"/>
</dbReference>
<feature type="region of interest" description="Disordered" evidence="4">
    <location>
        <begin position="218"/>
        <end position="241"/>
    </location>
</feature>
<sequence length="516" mass="57532">MGHEGIVGILLREGAGLQTLGDGQWTPLMLATRQRHEGIMCELLHRRAAREHLQLNTKDVEGYTPLMWAIADGFLAGVRLLIEAGADCNTRTETGVTPIISASSWRRREIVLALLKHRKLAGFDAQEEEDQIDAQDEEDHTALHAAVVRGHIKVVELLLEQKANVRIRDNKGRSALHLASLQGNEAIVKMLLSTKADRQLDICDNKGMTPLHLASAAGDQDVFESSPDNVGPDDLNTEERANPEFESGRHNDVIRLLLEKGANPNATMNEGTSVLHMAAESGDHERAESILHYIRVDYGSDTKLTLTSTPKTVALDRVSVKFDELLTWAAGKVERHHIAKLLIVKRREATARAGSAGSEAWGAIEWAAYERLPKALWLLIATSPLNKETMSAVKSAKELVETVVNASQDLRDIIRDTPIALMMGIDSRTFSQPTFDKKQLFEVLGKFEAAVIQFYKGANKFGSIRRLRTVREAVYDKEPQCIIDEAVESMRYFIHRQFSTMEMERPIYMDSEPSCV</sequence>
<organism evidence="5 6">
    <name type="scientific">Diaporthe australafricana</name>
    <dbReference type="NCBI Taxonomy" id="127596"/>
    <lineage>
        <taxon>Eukaryota</taxon>
        <taxon>Fungi</taxon>
        <taxon>Dikarya</taxon>
        <taxon>Ascomycota</taxon>
        <taxon>Pezizomycotina</taxon>
        <taxon>Sordariomycetes</taxon>
        <taxon>Sordariomycetidae</taxon>
        <taxon>Diaporthales</taxon>
        <taxon>Diaporthaceae</taxon>
        <taxon>Diaporthe</taxon>
    </lineage>
</organism>
<feature type="repeat" description="ANK" evidence="3">
    <location>
        <begin position="171"/>
        <end position="197"/>
    </location>
</feature>
<comment type="caution">
    <text evidence="5">The sequence shown here is derived from an EMBL/GenBank/DDBJ whole genome shotgun (WGS) entry which is preliminary data.</text>
</comment>
<evidence type="ECO:0000313" key="5">
    <source>
        <dbReference type="EMBL" id="KAL1875214.1"/>
    </source>
</evidence>
<evidence type="ECO:0000256" key="3">
    <source>
        <dbReference type="PROSITE-ProRule" id="PRU00023"/>
    </source>
</evidence>
<dbReference type="PROSITE" id="PS50297">
    <property type="entry name" value="ANK_REP_REGION"/>
    <property type="match status" value="3"/>
</dbReference>
<dbReference type="EMBL" id="JAWRVE010000020">
    <property type="protein sequence ID" value="KAL1875214.1"/>
    <property type="molecule type" value="Genomic_DNA"/>
</dbReference>
<dbReference type="InterPro" id="IPR002110">
    <property type="entry name" value="Ankyrin_rpt"/>
</dbReference>
<dbReference type="SUPFAM" id="SSF48403">
    <property type="entry name" value="Ankyrin repeat"/>
    <property type="match status" value="2"/>
</dbReference>
<name>A0ABR3XGX6_9PEZI</name>
<keyword evidence="6" id="KW-1185">Reference proteome</keyword>
<gene>
    <name evidence="5" type="ORF">Daus18300_003285</name>
</gene>
<evidence type="ECO:0000256" key="4">
    <source>
        <dbReference type="SAM" id="MobiDB-lite"/>
    </source>
</evidence>
<dbReference type="PANTHER" id="PTHR24198:SF165">
    <property type="entry name" value="ANKYRIN REPEAT-CONTAINING PROTEIN-RELATED"/>
    <property type="match status" value="1"/>
</dbReference>
<protein>
    <recommendedName>
        <fullName evidence="7">Ankyrin repeat protein</fullName>
    </recommendedName>
</protein>
<dbReference type="Pfam" id="PF12796">
    <property type="entry name" value="Ank_2"/>
    <property type="match status" value="2"/>
</dbReference>
<keyword evidence="2 3" id="KW-0040">ANK repeat</keyword>
<dbReference type="SMART" id="SM00248">
    <property type="entry name" value="ANK"/>
    <property type="match status" value="7"/>
</dbReference>
<dbReference type="InterPro" id="IPR036770">
    <property type="entry name" value="Ankyrin_rpt-contain_sf"/>
</dbReference>
<dbReference type="PRINTS" id="PR01415">
    <property type="entry name" value="ANKYRIN"/>
</dbReference>
<evidence type="ECO:0008006" key="7">
    <source>
        <dbReference type="Google" id="ProtNLM"/>
    </source>
</evidence>
<keyword evidence="1" id="KW-0677">Repeat</keyword>
<proteinExistence type="predicted"/>
<dbReference type="Proteomes" id="UP001583177">
    <property type="component" value="Unassembled WGS sequence"/>
</dbReference>
<feature type="repeat" description="ANK" evidence="3">
    <location>
        <begin position="61"/>
        <end position="93"/>
    </location>
</feature>
<reference evidence="5 6" key="1">
    <citation type="journal article" date="2024" name="IMA Fungus">
        <title>IMA Genome - F19 : A genome assembly and annotation guide to empower mycologists, including annotated draft genome sequences of Ceratocystis pirilliformis, Diaporthe australafricana, Fusarium ophioides, Paecilomyces lecythidis, and Sporothrix stenoceras.</title>
        <authorList>
            <person name="Aylward J."/>
            <person name="Wilson A.M."/>
            <person name="Visagie C.M."/>
            <person name="Spraker J."/>
            <person name="Barnes I."/>
            <person name="Buitendag C."/>
            <person name="Ceriani C."/>
            <person name="Del Mar Angel L."/>
            <person name="du Plessis D."/>
            <person name="Fuchs T."/>
            <person name="Gasser K."/>
            <person name="Kramer D."/>
            <person name="Li W."/>
            <person name="Munsamy K."/>
            <person name="Piso A."/>
            <person name="Price J.L."/>
            <person name="Sonnekus B."/>
            <person name="Thomas C."/>
            <person name="van der Nest A."/>
            <person name="van Dijk A."/>
            <person name="van Heerden A."/>
            <person name="van Vuuren N."/>
            <person name="Yilmaz N."/>
            <person name="Duong T.A."/>
            <person name="van der Merwe N.A."/>
            <person name="Wingfield M.J."/>
            <person name="Wingfield B.D."/>
        </authorList>
    </citation>
    <scope>NUCLEOTIDE SEQUENCE [LARGE SCALE GENOMIC DNA]</scope>
    <source>
        <strain evidence="5 6">CMW 18300</strain>
    </source>
</reference>
<dbReference type="PROSITE" id="PS50088">
    <property type="entry name" value="ANK_REPEAT"/>
    <property type="match status" value="3"/>
</dbReference>
<dbReference type="Pfam" id="PF13637">
    <property type="entry name" value="Ank_4"/>
    <property type="match status" value="1"/>
</dbReference>
<evidence type="ECO:0000313" key="6">
    <source>
        <dbReference type="Proteomes" id="UP001583177"/>
    </source>
</evidence>
<feature type="repeat" description="ANK" evidence="3">
    <location>
        <begin position="138"/>
        <end position="170"/>
    </location>
</feature>